<dbReference type="Gene3D" id="3.10.180.10">
    <property type="entry name" value="2,3-Dihydroxybiphenyl 1,2-Dioxygenase, domain 1"/>
    <property type="match status" value="1"/>
</dbReference>
<reference evidence="2 3" key="1">
    <citation type="submission" date="2017-08" db="EMBL/GenBank/DDBJ databases">
        <authorList>
            <person name="Park S.-J."/>
            <person name="Kim H."/>
        </authorList>
    </citation>
    <scope>NUCLEOTIDE SEQUENCE [LARGE SCALE GENOMIC DNA]</scope>
    <source>
        <strain evidence="3">ye3</strain>
    </source>
</reference>
<gene>
    <name evidence="2" type="ORF">CKA81_01115</name>
</gene>
<dbReference type="InterPro" id="IPR025870">
    <property type="entry name" value="Glyoxalase-like_dom"/>
</dbReference>
<dbReference type="EMBL" id="CP022987">
    <property type="protein sequence ID" value="QAA95405.1"/>
    <property type="molecule type" value="Genomic_DNA"/>
</dbReference>
<dbReference type="OrthoDB" id="5801364at2"/>
<sequence>MPTHLDHLVITAPTLQAGARWVEDALGVPLQAGGKHPRMGTHNLLLRLGHNVYLEVIAIDPDAHVPDRPRWFGLDAHAGTRLATWVLRSSDIDATAQAMHAVADGVELGAIETMTRGDLEWRITIPSDGQPAMQGIAPSLIQWGKGPHPASRLQEAGCSLLGLQAYHQDAGRARSMLASAGFEGAVELIEIGPNDTPRLQARIQTPSGIRVLG</sequence>
<dbReference type="KEGG" id="pus:CKA81_01115"/>
<dbReference type="Pfam" id="PF13468">
    <property type="entry name" value="Glyoxalase_3"/>
    <property type="match status" value="1"/>
</dbReference>
<evidence type="ECO:0000259" key="1">
    <source>
        <dbReference type="Pfam" id="PF13468"/>
    </source>
</evidence>
<dbReference type="AlphaFoldDB" id="A0A451FSH7"/>
<name>A0A451FSH7_9BURK</name>
<dbReference type="Proteomes" id="UP000283474">
    <property type="component" value="Chromosome"/>
</dbReference>
<evidence type="ECO:0000313" key="3">
    <source>
        <dbReference type="Proteomes" id="UP000283474"/>
    </source>
</evidence>
<organism evidence="2 3">
    <name type="scientific">Pollutimonas thiosulfatoxidans</name>
    <dbReference type="NCBI Taxonomy" id="2028345"/>
    <lineage>
        <taxon>Bacteria</taxon>
        <taxon>Pseudomonadati</taxon>
        <taxon>Pseudomonadota</taxon>
        <taxon>Betaproteobacteria</taxon>
        <taxon>Burkholderiales</taxon>
        <taxon>Alcaligenaceae</taxon>
        <taxon>Pollutimonas</taxon>
    </lineage>
</organism>
<protein>
    <recommendedName>
        <fullName evidence="1">Glyoxalase-like domain-containing protein</fullName>
    </recommendedName>
</protein>
<dbReference type="InterPro" id="IPR029068">
    <property type="entry name" value="Glyas_Bleomycin-R_OHBP_Dase"/>
</dbReference>
<evidence type="ECO:0000313" key="2">
    <source>
        <dbReference type="EMBL" id="QAA95405.1"/>
    </source>
</evidence>
<accession>A0A451FSH7</accession>
<proteinExistence type="predicted"/>
<keyword evidence="3" id="KW-1185">Reference proteome</keyword>
<dbReference type="SUPFAM" id="SSF54593">
    <property type="entry name" value="Glyoxalase/Bleomycin resistance protein/Dihydroxybiphenyl dioxygenase"/>
    <property type="match status" value="1"/>
</dbReference>
<feature type="domain" description="Glyoxalase-like" evidence="1">
    <location>
        <begin position="5"/>
        <end position="179"/>
    </location>
</feature>